<dbReference type="EMBL" id="JAGINW010000001">
    <property type="protein sequence ID" value="MBP2321400.1"/>
    <property type="molecule type" value="Genomic_DNA"/>
</dbReference>
<keyword evidence="2" id="KW-1185">Reference proteome</keyword>
<name>A0ABS4TAE7_9PSEU</name>
<sequence>MSDWAPNEEGDKVLYVFSCGNIGADEHAIRLDGIELDLWEWVSFEQLADYVIPRLVRRITRAYEAHQNGMTLYLEHGEVVLGA</sequence>
<accession>A0ABS4TAE7</accession>
<dbReference type="InterPro" id="IPR015797">
    <property type="entry name" value="NUDIX_hydrolase-like_dom_sf"/>
</dbReference>
<comment type="caution">
    <text evidence="1">The sequence shown here is derived from an EMBL/GenBank/DDBJ whole genome shotgun (WGS) entry which is preliminary data.</text>
</comment>
<dbReference type="Proteomes" id="UP001519332">
    <property type="component" value="Unassembled WGS sequence"/>
</dbReference>
<organism evidence="1 2">
    <name type="scientific">Kibdelosporangium banguiense</name>
    <dbReference type="NCBI Taxonomy" id="1365924"/>
    <lineage>
        <taxon>Bacteria</taxon>
        <taxon>Bacillati</taxon>
        <taxon>Actinomycetota</taxon>
        <taxon>Actinomycetes</taxon>
        <taxon>Pseudonocardiales</taxon>
        <taxon>Pseudonocardiaceae</taxon>
        <taxon>Kibdelosporangium</taxon>
    </lineage>
</organism>
<reference evidence="1 2" key="1">
    <citation type="submission" date="2021-03" db="EMBL/GenBank/DDBJ databases">
        <title>Sequencing the genomes of 1000 actinobacteria strains.</title>
        <authorList>
            <person name="Klenk H.-P."/>
        </authorList>
    </citation>
    <scope>NUCLEOTIDE SEQUENCE [LARGE SCALE GENOMIC DNA]</scope>
    <source>
        <strain evidence="1 2">DSM 46670</strain>
    </source>
</reference>
<evidence type="ECO:0000313" key="1">
    <source>
        <dbReference type="EMBL" id="MBP2321400.1"/>
    </source>
</evidence>
<protein>
    <recommendedName>
        <fullName evidence="3">NUDIX hydrolase</fullName>
    </recommendedName>
</protein>
<gene>
    <name evidence="1" type="ORF">JOF56_001785</name>
</gene>
<evidence type="ECO:0008006" key="3">
    <source>
        <dbReference type="Google" id="ProtNLM"/>
    </source>
</evidence>
<evidence type="ECO:0000313" key="2">
    <source>
        <dbReference type="Proteomes" id="UP001519332"/>
    </source>
</evidence>
<proteinExistence type="predicted"/>
<dbReference type="SUPFAM" id="SSF55811">
    <property type="entry name" value="Nudix"/>
    <property type="match status" value="1"/>
</dbReference>